<accession>A0A9P3ZKS5</accession>
<comment type="caution">
    <text evidence="1">The sequence shown here is derived from an EMBL/GenBank/DDBJ whole genome shotgun (WGS) entry which is preliminary data.</text>
</comment>
<reference evidence="1 3" key="1">
    <citation type="journal article" date="2019" name="Nat. Med.">
        <title>A library of human gut bacterial isolates paired with longitudinal multiomics data enables mechanistic microbiome research.</title>
        <authorList>
            <person name="Poyet M."/>
            <person name="Groussin M."/>
            <person name="Gibbons S.M."/>
            <person name="Avila-Pacheco J."/>
            <person name="Jiang X."/>
            <person name="Kearney S.M."/>
            <person name="Perrotta A.R."/>
            <person name="Berdy B."/>
            <person name="Zhao S."/>
            <person name="Lieberman T.D."/>
            <person name="Swanson P.K."/>
            <person name="Smith M."/>
            <person name="Roesemann S."/>
            <person name="Alexander J.E."/>
            <person name="Rich S.A."/>
            <person name="Livny J."/>
            <person name="Vlamakis H."/>
            <person name="Clish C."/>
            <person name="Bullock K."/>
            <person name="Deik A."/>
            <person name="Scott J."/>
            <person name="Pierce K.A."/>
            <person name="Xavier R.J."/>
            <person name="Alm E.J."/>
        </authorList>
    </citation>
    <scope>NUCLEOTIDE SEQUENCE [LARGE SCALE GENOMIC DNA]</scope>
    <source>
        <strain evidence="1 3">BIOML-A204</strain>
    </source>
</reference>
<dbReference type="RefSeq" id="WP_022333124.1">
    <property type="nucleotide sequence ID" value="NZ_DAWDUM010000004.1"/>
</dbReference>
<organism evidence="1 3">
    <name type="scientific">Alistipes onderdonkii</name>
    <dbReference type="NCBI Taxonomy" id="328813"/>
    <lineage>
        <taxon>Bacteria</taxon>
        <taxon>Pseudomonadati</taxon>
        <taxon>Bacteroidota</taxon>
        <taxon>Bacteroidia</taxon>
        <taxon>Bacteroidales</taxon>
        <taxon>Rikenellaceae</taxon>
        <taxon>Alistipes</taxon>
    </lineage>
</organism>
<dbReference type="EMBL" id="VVUY01000003">
    <property type="protein sequence ID" value="KAA2562977.1"/>
    <property type="molecule type" value="Genomic_DNA"/>
</dbReference>
<dbReference type="AlphaFoldDB" id="A0A9P3ZKS5"/>
<proteinExistence type="predicted"/>
<sequence>MANLRYLKKEIDYRLEEVVFDCDMAICFQPSKETEIFEVMQEAVAVRNDLFTKANNPAEPHNPSLVRKHYAALRVEMVGEFEKLFEKLSKINEAKK</sequence>
<protein>
    <submittedName>
        <fullName evidence="1">Uncharacterized protein</fullName>
    </submittedName>
</protein>
<evidence type="ECO:0000313" key="3">
    <source>
        <dbReference type="Proteomes" id="UP000323119"/>
    </source>
</evidence>
<evidence type="ECO:0000313" key="2">
    <source>
        <dbReference type="EMBL" id="MCQ5083250.1"/>
    </source>
</evidence>
<dbReference type="GeneID" id="59807046"/>
<evidence type="ECO:0000313" key="1">
    <source>
        <dbReference type="EMBL" id="KAA2562977.1"/>
    </source>
</evidence>
<name>A0A9P3ZKS5_9BACT</name>
<gene>
    <name evidence="1" type="ORF">F2S36_04025</name>
    <name evidence="2" type="ORF">NE651_10155</name>
</gene>
<dbReference type="Proteomes" id="UP001205035">
    <property type="component" value="Unassembled WGS sequence"/>
</dbReference>
<dbReference type="Proteomes" id="UP000323119">
    <property type="component" value="Unassembled WGS sequence"/>
</dbReference>
<reference evidence="2" key="2">
    <citation type="submission" date="2022-06" db="EMBL/GenBank/DDBJ databases">
        <title>Isolation of gut microbiota from human fecal samples.</title>
        <authorList>
            <person name="Pamer E.G."/>
            <person name="Barat B."/>
            <person name="Waligurski E."/>
            <person name="Medina S."/>
            <person name="Paddock L."/>
            <person name="Mostad J."/>
        </authorList>
    </citation>
    <scope>NUCLEOTIDE SEQUENCE</scope>
    <source>
        <strain evidence="2">DFI.6.22</strain>
    </source>
</reference>
<dbReference type="EMBL" id="JANGBQ010000014">
    <property type="protein sequence ID" value="MCQ5083250.1"/>
    <property type="molecule type" value="Genomic_DNA"/>
</dbReference>